<comment type="caution">
    <text evidence="3">The sequence shown here is derived from an EMBL/GenBank/DDBJ whole genome shotgun (WGS) entry which is preliminary data.</text>
</comment>
<dbReference type="InterPro" id="IPR006555">
    <property type="entry name" value="ATP-dep_Helicase_C"/>
</dbReference>
<feature type="domain" description="Helicase ATP-binding" evidence="2">
    <location>
        <begin position="33"/>
        <end position="302"/>
    </location>
</feature>
<dbReference type="Gene3D" id="3.40.50.300">
    <property type="entry name" value="P-loop containing nucleotide triphosphate hydrolases"/>
    <property type="match status" value="2"/>
</dbReference>
<dbReference type="PROSITE" id="PS51192">
    <property type="entry name" value="HELICASE_ATP_BIND_1"/>
    <property type="match status" value="1"/>
</dbReference>
<organism evidence="3 4">
    <name type="scientific">Kibdelosporangium philippinense</name>
    <dbReference type="NCBI Taxonomy" id="211113"/>
    <lineage>
        <taxon>Bacteria</taxon>
        <taxon>Bacillati</taxon>
        <taxon>Actinomycetota</taxon>
        <taxon>Actinomycetes</taxon>
        <taxon>Pseudonocardiales</taxon>
        <taxon>Pseudonocardiaceae</taxon>
        <taxon>Kibdelosporangium</taxon>
    </lineage>
</organism>
<dbReference type="InterPro" id="IPR027417">
    <property type="entry name" value="P-loop_NTPase"/>
</dbReference>
<dbReference type="Pfam" id="PF13307">
    <property type="entry name" value="Helicase_C_2"/>
    <property type="match status" value="1"/>
</dbReference>
<dbReference type="Proteomes" id="UP001521150">
    <property type="component" value="Unassembled WGS sequence"/>
</dbReference>
<evidence type="ECO:0000313" key="3">
    <source>
        <dbReference type="EMBL" id="MCE7009975.1"/>
    </source>
</evidence>
<dbReference type="InterPro" id="IPR011545">
    <property type="entry name" value="DEAD/DEAH_box_helicase_dom"/>
</dbReference>
<dbReference type="Pfam" id="PF00270">
    <property type="entry name" value="DEAD"/>
    <property type="match status" value="1"/>
</dbReference>
<protein>
    <recommendedName>
        <fullName evidence="2">Helicase ATP-binding domain-containing protein</fullName>
    </recommendedName>
</protein>
<dbReference type="EMBL" id="JAJVCN010000004">
    <property type="protein sequence ID" value="MCE7009975.1"/>
    <property type="molecule type" value="Genomic_DNA"/>
</dbReference>
<evidence type="ECO:0000256" key="1">
    <source>
        <dbReference type="SAM" id="MobiDB-lite"/>
    </source>
</evidence>
<sequence length="861" mass="94122">MAEVNFERRLQALASGAFADLRPTQRHVLSEFATNHLTSSDVGIELPTGEGKTLIALLIADWALDEGMSVAYLTGTKQLAEQVEQEATGLPDLPVHRFYSGHYPGAAVDDYHQAQAVGVMNYWVYFNSRPKIEPADLVIFDDAHLAEQPLTSLFTMRIPRNPRGGTTLYQELCDLILQQAPDAYPTLKALRDGAAPPASPPELIAFNDWASIADTASDLVDESIFLAADRSARIVWQEALRSHITRCGVLIGPSALEIRPYHPPTHTVSGYSASKKRIYLSATLGRPGDLQRRLGTRPLVAIETPDELRVTSTGRRTFLINPLADEGLDTDPFDFALDQSDSAAADGPGRVAWLCASNPEADHIENRLVEAGRTVFRLQAGDDSPIDQWRVTSRAHLVTAGRFDGLDFPGETCRLVIIPSVPAASTEFERFVMAYLGDAAYMRHRVGQRVTQALGRANRSETDSALYLGLDAGFANALADSTVRASLGSDVQQVVRRALELHGKGWSAVIATAQHFWRTHRDHIEAPETPASAASRSGRARPGRKVTGAAGVDSADNEVEAINRLWLGDYRSAADYAQTAGEKLADGNEPEHSAFWRYVQAHALYLQHDNRSARAAQDAIKQAITSAPRTAWFVRLSRTADELKGSNIAPATHDSLFLEWDKWIREVGSKLPGRLARARTMLMGTHDERCEALQTLAQLCGATGDRPKGPSATDARWVWATSRKGQRRVWEVKTGSGPEAVPRDDINQLLGQLRVEQDKHPSAVVTGCLLTVLADVEQDAADAARSAITLLHEDAAEALFDQMQERFMAYHGAFGSGSAAERGEARGIVEKQLPQGEWLARLLSPSNGKLVRKASVLRIFG</sequence>
<keyword evidence="4" id="KW-1185">Reference proteome</keyword>
<name>A0ABS8ZQE0_9PSEU</name>
<dbReference type="InterPro" id="IPR014001">
    <property type="entry name" value="Helicase_ATP-bd"/>
</dbReference>
<feature type="region of interest" description="Disordered" evidence="1">
    <location>
        <begin position="524"/>
        <end position="552"/>
    </location>
</feature>
<gene>
    <name evidence="3" type="ORF">LWC34_45290</name>
</gene>
<reference evidence="3 4" key="1">
    <citation type="submission" date="2021-12" db="EMBL/GenBank/DDBJ databases">
        <title>Genome sequence of Kibdelosporangium philippinense ATCC 49844.</title>
        <authorList>
            <person name="Fedorov E.A."/>
            <person name="Omeragic M."/>
            <person name="Shalygina K.F."/>
            <person name="Maclea K.S."/>
        </authorList>
    </citation>
    <scope>NUCLEOTIDE SEQUENCE [LARGE SCALE GENOMIC DNA]</scope>
    <source>
        <strain evidence="3 4">ATCC 49844</strain>
    </source>
</reference>
<evidence type="ECO:0000259" key="2">
    <source>
        <dbReference type="PROSITE" id="PS51192"/>
    </source>
</evidence>
<dbReference type="RefSeq" id="WP_233731463.1">
    <property type="nucleotide sequence ID" value="NZ_JAJVCN010000004.1"/>
</dbReference>
<accession>A0ABS8ZQE0</accession>
<dbReference type="SMART" id="SM00487">
    <property type="entry name" value="DEXDc"/>
    <property type="match status" value="1"/>
</dbReference>
<evidence type="ECO:0000313" key="4">
    <source>
        <dbReference type="Proteomes" id="UP001521150"/>
    </source>
</evidence>
<dbReference type="SUPFAM" id="SSF52540">
    <property type="entry name" value="P-loop containing nucleoside triphosphate hydrolases"/>
    <property type="match status" value="2"/>
</dbReference>
<proteinExistence type="predicted"/>